<feature type="region of interest" description="Disordered" evidence="1">
    <location>
        <begin position="30"/>
        <end position="101"/>
    </location>
</feature>
<evidence type="ECO:0000256" key="1">
    <source>
        <dbReference type="SAM" id="MobiDB-lite"/>
    </source>
</evidence>
<protein>
    <submittedName>
        <fullName evidence="2">Uncharacterized protein</fullName>
    </submittedName>
</protein>
<sequence length="368" mass="42129">MQENIITADFELDEDNINAETMKVLYNGNLPNVASKDSAATNNEENKKEETMNSDNKKDSPPIGNDKSSNPNDNKTDNKDDNKIADKTEEKPKRRALSMNERIALRKERFTLKKERKVFEKKKSASEELKIKIASRKRRFSDLNKQTLHNPTEKASQSSHTSNACGPSDETEIKRRKKLQYVLFYFYFYFNNEMAEKIRTRLARFASGSSTDNPSNDVSETNTQANIHDPSCNKIQQRLARFAASNSIMDPLSSSNAQQFEEIKKKRQEKFANGTKITSTTETENGHNKQSSQKQLIQQRLQKFGLDTSTTNTQLLHNRAQTQLQLLEQRKKKFQPDNGHSAPSAGSNSSILKDKLKLRKQRFQNISK</sequence>
<feature type="compositionally biased region" description="Polar residues" evidence="1">
    <location>
        <begin position="207"/>
        <end position="226"/>
    </location>
</feature>
<reference evidence="2 3" key="1">
    <citation type="journal article" date="2013" name="Curr. Biol.">
        <title>The Genome of the Foraminiferan Reticulomyxa filosa.</title>
        <authorList>
            <person name="Glockner G."/>
            <person name="Hulsmann N."/>
            <person name="Schleicher M."/>
            <person name="Noegel A.A."/>
            <person name="Eichinger L."/>
            <person name="Gallinger C."/>
            <person name="Pawlowski J."/>
            <person name="Sierra R."/>
            <person name="Euteneuer U."/>
            <person name="Pillet L."/>
            <person name="Moustafa A."/>
            <person name="Platzer M."/>
            <person name="Groth M."/>
            <person name="Szafranski K."/>
            <person name="Schliwa M."/>
        </authorList>
    </citation>
    <scope>NUCLEOTIDE SEQUENCE [LARGE SCALE GENOMIC DNA]</scope>
</reference>
<feature type="compositionally biased region" description="Basic and acidic residues" evidence="1">
    <location>
        <begin position="74"/>
        <end position="92"/>
    </location>
</feature>
<evidence type="ECO:0000313" key="3">
    <source>
        <dbReference type="Proteomes" id="UP000023152"/>
    </source>
</evidence>
<keyword evidence="3" id="KW-1185">Reference proteome</keyword>
<proteinExistence type="predicted"/>
<feature type="region of interest" description="Disordered" evidence="1">
    <location>
        <begin position="140"/>
        <end position="171"/>
    </location>
</feature>
<feature type="region of interest" description="Disordered" evidence="1">
    <location>
        <begin position="207"/>
        <end position="228"/>
    </location>
</feature>
<name>X6P0U5_RETFI</name>
<feature type="compositionally biased region" description="Polar residues" evidence="1">
    <location>
        <begin position="143"/>
        <end position="165"/>
    </location>
</feature>
<organism evidence="2 3">
    <name type="scientific">Reticulomyxa filosa</name>
    <dbReference type="NCBI Taxonomy" id="46433"/>
    <lineage>
        <taxon>Eukaryota</taxon>
        <taxon>Sar</taxon>
        <taxon>Rhizaria</taxon>
        <taxon>Retaria</taxon>
        <taxon>Foraminifera</taxon>
        <taxon>Monothalamids</taxon>
        <taxon>Reticulomyxidae</taxon>
        <taxon>Reticulomyxa</taxon>
    </lineage>
</organism>
<feature type="region of interest" description="Disordered" evidence="1">
    <location>
        <begin position="332"/>
        <end position="356"/>
    </location>
</feature>
<evidence type="ECO:0000313" key="2">
    <source>
        <dbReference type="EMBL" id="ETO31753.1"/>
    </source>
</evidence>
<dbReference type="AlphaFoldDB" id="X6P0U5"/>
<accession>X6P0U5</accession>
<dbReference type="EMBL" id="ASPP01004728">
    <property type="protein sequence ID" value="ETO31753.1"/>
    <property type="molecule type" value="Genomic_DNA"/>
</dbReference>
<feature type="region of interest" description="Disordered" evidence="1">
    <location>
        <begin position="267"/>
        <end position="296"/>
    </location>
</feature>
<comment type="caution">
    <text evidence="2">The sequence shown here is derived from an EMBL/GenBank/DDBJ whole genome shotgun (WGS) entry which is preliminary data.</text>
</comment>
<feature type="compositionally biased region" description="Basic and acidic residues" evidence="1">
    <location>
        <begin position="44"/>
        <end position="60"/>
    </location>
</feature>
<dbReference type="Proteomes" id="UP000023152">
    <property type="component" value="Unassembled WGS sequence"/>
</dbReference>
<gene>
    <name evidence="2" type="ORF">RFI_05365</name>
</gene>
<feature type="compositionally biased region" description="Polar residues" evidence="1">
    <location>
        <begin position="275"/>
        <end position="296"/>
    </location>
</feature>